<dbReference type="SUPFAM" id="SSF46785">
    <property type="entry name" value="Winged helix' DNA-binding domain"/>
    <property type="match status" value="1"/>
</dbReference>
<evidence type="ECO:0000256" key="2">
    <source>
        <dbReference type="ARBA" id="ARBA00023125"/>
    </source>
</evidence>
<keyword evidence="6" id="KW-1185">Reference proteome</keyword>
<dbReference type="Proteomes" id="UP000831787">
    <property type="component" value="Chromosome"/>
</dbReference>
<evidence type="ECO:0000256" key="1">
    <source>
        <dbReference type="ARBA" id="ARBA00023015"/>
    </source>
</evidence>
<dbReference type="Pfam" id="PF00392">
    <property type="entry name" value="GntR"/>
    <property type="match status" value="1"/>
</dbReference>
<dbReference type="InterPro" id="IPR008920">
    <property type="entry name" value="TF_FadR/GntR_C"/>
</dbReference>
<dbReference type="SMART" id="SM00895">
    <property type="entry name" value="FCD"/>
    <property type="match status" value="1"/>
</dbReference>
<evidence type="ECO:0000256" key="3">
    <source>
        <dbReference type="ARBA" id="ARBA00023163"/>
    </source>
</evidence>
<protein>
    <submittedName>
        <fullName evidence="5">GntR family transcriptional regulator</fullName>
    </submittedName>
</protein>
<dbReference type="Gene3D" id="1.20.120.530">
    <property type="entry name" value="GntR ligand-binding domain-like"/>
    <property type="match status" value="1"/>
</dbReference>
<evidence type="ECO:0000313" key="5">
    <source>
        <dbReference type="EMBL" id="UOQ45481.1"/>
    </source>
</evidence>
<dbReference type="Pfam" id="PF07729">
    <property type="entry name" value="FCD"/>
    <property type="match status" value="1"/>
</dbReference>
<evidence type="ECO:0000313" key="6">
    <source>
        <dbReference type="Proteomes" id="UP000831787"/>
    </source>
</evidence>
<dbReference type="InterPro" id="IPR036388">
    <property type="entry name" value="WH-like_DNA-bd_sf"/>
</dbReference>
<evidence type="ECO:0000259" key="4">
    <source>
        <dbReference type="PROSITE" id="PS50949"/>
    </source>
</evidence>
<dbReference type="InterPro" id="IPR011711">
    <property type="entry name" value="GntR_C"/>
</dbReference>
<dbReference type="PANTHER" id="PTHR43537:SF24">
    <property type="entry name" value="GLUCONATE OPERON TRANSCRIPTIONAL REPRESSOR"/>
    <property type="match status" value="1"/>
</dbReference>
<dbReference type="InterPro" id="IPR036390">
    <property type="entry name" value="WH_DNA-bd_sf"/>
</dbReference>
<proteinExistence type="predicted"/>
<name>A0ABY4EN34_9BACI</name>
<dbReference type="SMART" id="SM00345">
    <property type="entry name" value="HTH_GNTR"/>
    <property type="match status" value="1"/>
</dbReference>
<dbReference type="SUPFAM" id="SSF48008">
    <property type="entry name" value="GntR ligand-binding domain-like"/>
    <property type="match status" value="1"/>
</dbReference>
<sequence length="244" mass="28330">MKDQTTKNTASSINIQKVQEDLEPIIMNVTERKLPLRAYQILRLAIRNLKLLPGKTILEREIAEVLGMSRTPVREALIRLQTEGVVNLIPRKGFKIEPIEERDLREIYEVVEMLEGLAAKLATNTTSEEEILNLEWLIEQQEKAINEKDLEEWARLDNLFHFKIIEFAENKRLSNVIEVHADQLYRARLLTINKRPLPFQSIVEHRAIVACMRARNGDAAQASMQSHRKRARTEILTALQDQYE</sequence>
<dbReference type="PANTHER" id="PTHR43537">
    <property type="entry name" value="TRANSCRIPTIONAL REGULATOR, GNTR FAMILY"/>
    <property type="match status" value="1"/>
</dbReference>
<reference evidence="5 6" key="1">
    <citation type="submission" date="2022-04" db="EMBL/GenBank/DDBJ databases">
        <title>Halobacillus sp. isolated from saltern.</title>
        <authorList>
            <person name="Won M."/>
            <person name="Lee C.-M."/>
            <person name="Woen H.-Y."/>
            <person name="Kwon S.-W."/>
        </authorList>
    </citation>
    <scope>NUCLEOTIDE SEQUENCE [LARGE SCALE GENOMIC DNA]</scope>
    <source>
        <strain evidence="5 6">SSBR10-3</strain>
    </source>
</reference>
<dbReference type="PROSITE" id="PS50949">
    <property type="entry name" value="HTH_GNTR"/>
    <property type="match status" value="1"/>
</dbReference>
<dbReference type="EMBL" id="CP095073">
    <property type="protein sequence ID" value="UOQ45481.1"/>
    <property type="molecule type" value="Genomic_DNA"/>
</dbReference>
<organism evidence="5 6">
    <name type="scientific">Halobacillus salinarum</name>
    <dbReference type="NCBI Taxonomy" id="2932257"/>
    <lineage>
        <taxon>Bacteria</taxon>
        <taxon>Bacillati</taxon>
        <taxon>Bacillota</taxon>
        <taxon>Bacilli</taxon>
        <taxon>Bacillales</taxon>
        <taxon>Bacillaceae</taxon>
        <taxon>Halobacillus</taxon>
    </lineage>
</organism>
<gene>
    <name evidence="5" type="ORF">MUN89_05920</name>
</gene>
<accession>A0ABY4EN34</accession>
<keyword evidence="1" id="KW-0805">Transcription regulation</keyword>
<keyword evidence="2" id="KW-0238">DNA-binding</keyword>
<keyword evidence="3" id="KW-0804">Transcription</keyword>
<dbReference type="Gene3D" id="1.10.10.10">
    <property type="entry name" value="Winged helix-like DNA-binding domain superfamily/Winged helix DNA-binding domain"/>
    <property type="match status" value="1"/>
</dbReference>
<dbReference type="InterPro" id="IPR000524">
    <property type="entry name" value="Tscrpt_reg_HTH_GntR"/>
</dbReference>
<dbReference type="RefSeq" id="WP_244712240.1">
    <property type="nucleotide sequence ID" value="NZ_CP095073.1"/>
</dbReference>
<feature type="domain" description="HTH gntR-type" evidence="4">
    <location>
        <begin position="32"/>
        <end position="99"/>
    </location>
</feature>
<dbReference type="PRINTS" id="PR00035">
    <property type="entry name" value="HTHGNTR"/>
</dbReference>